<dbReference type="PROSITE" id="PS50878">
    <property type="entry name" value="RT_POL"/>
    <property type="match status" value="1"/>
</dbReference>
<feature type="domain" description="Reverse transcriptase" evidence="1">
    <location>
        <begin position="69"/>
        <end position="266"/>
    </location>
</feature>
<organism evidence="2 3">
    <name type="scientific">Lithocarpus litseifolius</name>
    <dbReference type="NCBI Taxonomy" id="425828"/>
    <lineage>
        <taxon>Eukaryota</taxon>
        <taxon>Viridiplantae</taxon>
        <taxon>Streptophyta</taxon>
        <taxon>Embryophyta</taxon>
        <taxon>Tracheophyta</taxon>
        <taxon>Spermatophyta</taxon>
        <taxon>Magnoliopsida</taxon>
        <taxon>eudicotyledons</taxon>
        <taxon>Gunneridae</taxon>
        <taxon>Pentapetalae</taxon>
        <taxon>rosids</taxon>
        <taxon>fabids</taxon>
        <taxon>Fagales</taxon>
        <taxon>Fagaceae</taxon>
        <taxon>Lithocarpus</taxon>
    </lineage>
</organism>
<protein>
    <recommendedName>
        <fullName evidence="1">Reverse transcriptase domain-containing protein</fullName>
    </recommendedName>
</protein>
<dbReference type="SUPFAM" id="SSF56672">
    <property type="entry name" value="DNA/RNA polymerases"/>
    <property type="match status" value="1"/>
</dbReference>
<dbReference type="AlphaFoldDB" id="A0AAW2DKP1"/>
<dbReference type="EMBL" id="JAZDWU010000002">
    <property type="protein sequence ID" value="KAL0010699.1"/>
    <property type="molecule type" value="Genomic_DNA"/>
</dbReference>
<accession>A0AAW2DKP1</accession>
<name>A0AAW2DKP1_9ROSI</name>
<evidence type="ECO:0000313" key="3">
    <source>
        <dbReference type="Proteomes" id="UP001459277"/>
    </source>
</evidence>
<proteinExistence type="predicted"/>
<reference evidence="2 3" key="1">
    <citation type="submission" date="2024-01" db="EMBL/GenBank/DDBJ databases">
        <title>A telomere-to-telomere, gap-free genome of sweet tea (Lithocarpus litseifolius).</title>
        <authorList>
            <person name="Zhou J."/>
        </authorList>
    </citation>
    <scope>NUCLEOTIDE SEQUENCE [LARGE SCALE GENOMIC DNA]</scope>
    <source>
        <strain evidence="2">Zhou-2022a</strain>
        <tissue evidence="2">Leaf</tissue>
    </source>
</reference>
<dbReference type="Proteomes" id="UP001459277">
    <property type="component" value="Unassembled WGS sequence"/>
</dbReference>
<comment type="caution">
    <text evidence="2">The sequence shown here is derived from an EMBL/GenBank/DDBJ whole genome shotgun (WGS) entry which is preliminary data.</text>
</comment>
<dbReference type="PANTHER" id="PTHR46890">
    <property type="entry name" value="NON-LTR RETROLELEMENT REVERSE TRANSCRIPTASE-LIKE PROTEIN-RELATED"/>
    <property type="match status" value="1"/>
</dbReference>
<gene>
    <name evidence="2" type="ORF">SO802_005807</name>
</gene>
<dbReference type="InterPro" id="IPR043502">
    <property type="entry name" value="DNA/RNA_pol_sf"/>
</dbReference>
<keyword evidence="3" id="KW-1185">Reference proteome</keyword>
<evidence type="ECO:0000313" key="2">
    <source>
        <dbReference type="EMBL" id="KAL0010699.1"/>
    </source>
</evidence>
<dbReference type="Pfam" id="PF00078">
    <property type="entry name" value="RVT_1"/>
    <property type="match status" value="1"/>
</dbReference>
<evidence type="ECO:0000259" key="1">
    <source>
        <dbReference type="PROSITE" id="PS50878"/>
    </source>
</evidence>
<dbReference type="CDD" id="cd01650">
    <property type="entry name" value="RT_nLTR_like"/>
    <property type="match status" value="1"/>
</dbReference>
<dbReference type="InterPro" id="IPR052343">
    <property type="entry name" value="Retrotransposon-Effector_Assoc"/>
</dbReference>
<dbReference type="InterPro" id="IPR000477">
    <property type="entry name" value="RT_dom"/>
</dbReference>
<sequence length="266" mass="30097">MEPVLDSVDRVVTPDMNSTLLQPYTPDEVKQAFFQMHPSKSPGPDGMSPFFFQKYWHIIGHDVTAALLSVLTSGHFLHKMNYTHIVLIPKKNDPRCSDFRPISLSNVVSIIVSKVLANRLKLILPNVISDSQSAFVPNRLITDNTTVAFEILHRMRNKRSGKKGQMAVKLDISKAYDRVEWSFLRQIMLKLGFDQHWVQLAMETVCTASYSVLINGESKGFIKPSRGIKQRDPLSSYLFLLYAEGLSALLRKSNGITILAWYIVVS</sequence>
<dbReference type="PANTHER" id="PTHR46890:SF48">
    <property type="entry name" value="RNA-DIRECTED DNA POLYMERASE"/>
    <property type="match status" value="1"/>
</dbReference>